<keyword evidence="1" id="KW-0812">Transmembrane</keyword>
<evidence type="ECO:0000256" key="1">
    <source>
        <dbReference type="SAM" id="Phobius"/>
    </source>
</evidence>
<dbReference type="RefSeq" id="WP_170184987.1">
    <property type="nucleotide sequence ID" value="NZ_RJKM01000001.1"/>
</dbReference>
<evidence type="ECO:0000313" key="2">
    <source>
        <dbReference type="EMBL" id="ROP36259.1"/>
    </source>
</evidence>
<dbReference type="EMBL" id="RJKM01000001">
    <property type="protein sequence ID" value="ROP36259.1"/>
    <property type="molecule type" value="Genomic_DNA"/>
</dbReference>
<feature type="transmembrane region" description="Helical" evidence="1">
    <location>
        <begin position="91"/>
        <end position="110"/>
    </location>
</feature>
<proteinExistence type="predicted"/>
<keyword evidence="3" id="KW-1185">Reference proteome</keyword>
<feature type="transmembrane region" description="Helical" evidence="1">
    <location>
        <begin position="21"/>
        <end position="42"/>
    </location>
</feature>
<feature type="transmembrane region" description="Helical" evidence="1">
    <location>
        <begin position="48"/>
        <end position="70"/>
    </location>
</feature>
<keyword evidence="1" id="KW-1133">Transmembrane helix</keyword>
<evidence type="ECO:0000313" key="3">
    <source>
        <dbReference type="Proteomes" id="UP000268727"/>
    </source>
</evidence>
<keyword evidence="2" id="KW-0282">Flagellum</keyword>
<name>A0A3N1H1A6_9PSEU</name>
<accession>A0A3N1H1A6</accession>
<protein>
    <submittedName>
        <fullName evidence="2">Flagellin-like protein</fullName>
    </submittedName>
</protein>
<dbReference type="Proteomes" id="UP000268727">
    <property type="component" value="Unassembled WGS sequence"/>
</dbReference>
<keyword evidence="2" id="KW-0966">Cell projection</keyword>
<keyword evidence="1" id="KW-0472">Membrane</keyword>
<comment type="caution">
    <text evidence="2">The sequence shown here is derived from an EMBL/GenBank/DDBJ whole genome shotgun (WGS) entry which is preliminary data.</text>
</comment>
<organism evidence="2 3">
    <name type="scientific">Saccharothrix texasensis</name>
    <dbReference type="NCBI Taxonomy" id="103734"/>
    <lineage>
        <taxon>Bacteria</taxon>
        <taxon>Bacillati</taxon>
        <taxon>Actinomycetota</taxon>
        <taxon>Actinomycetes</taxon>
        <taxon>Pseudonocardiales</taxon>
        <taxon>Pseudonocardiaceae</taxon>
        <taxon>Saccharothrix</taxon>
    </lineage>
</organism>
<dbReference type="AlphaFoldDB" id="A0A3N1H1A6"/>
<gene>
    <name evidence="2" type="ORF">EDD40_1524</name>
</gene>
<keyword evidence="2" id="KW-0969">Cilium</keyword>
<sequence length="135" mass="13804">MTAAVRLAVDVAEVVAAWLHLVVWTGVVMALVALAGAAVAAVDGPAAGGLVVGSLSVVVDLVLVHVALHARSLPTVRLLMPQTHPRAIRRAAIGVFAALLLVAVVLTVTGCVPDDRPTQVVTTTVVEITGVVNQR</sequence>
<reference evidence="2 3" key="1">
    <citation type="submission" date="2018-11" db="EMBL/GenBank/DDBJ databases">
        <title>Sequencing the genomes of 1000 actinobacteria strains.</title>
        <authorList>
            <person name="Klenk H.-P."/>
        </authorList>
    </citation>
    <scope>NUCLEOTIDE SEQUENCE [LARGE SCALE GENOMIC DNA]</scope>
    <source>
        <strain evidence="2 3">DSM 44231</strain>
    </source>
</reference>